<keyword evidence="1" id="KW-0472">Membrane</keyword>
<proteinExistence type="predicted"/>
<organism evidence="2 3">
    <name type="scientific">Veillonella absiana</name>
    <dbReference type="NCBI Taxonomy" id="3079305"/>
    <lineage>
        <taxon>Bacteria</taxon>
        <taxon>Bacillati</taxon>
        <taxon>Bacillota</taxon>
        <taxon>Negativicutes</taxon>
        <taxon>Veillonellales</taxon>
        <taxon>Veillonellaceae</taxon>
        <taxon>Veillonella</taxon>
    </lineage>
</organism>
<keyword evidence="3" id="KW-1185">Reference proteome</keyword>
<dbReference type="EMBL" id="JAWJZB010000004">
    <property type="protein sequence ID" value="MDV5088042.1"/>
    <property type="molecule type" value="Genomic_DNA"/>
</dbReference>
<keyword evidence="1" id="KW-0812">Transmembrane</keyword>
<evidence type="ECO:0000256" key="1">
    <source>
        <dbReference type="SAM" id="Phobius"/>
    </source>
</evidence>
<sequence>MDIIHGVVVPIIYIVICIGCLWYFMKPRLTISSESMPNLSQRLIRDAVIGIVVPMIFAIYLMFVSADVWIDQYGLSVYETLAIILVPFFLVGWRAKSILMGYMMELTKYQKQ</sequence>
<feature type="transmembrane region" description="Helical" evidence="1">
    <location>
        <begin position="6"/>
        <end position="25"/>
    </location>
</feature>
<dbReference type="RefSeq" id="WP_295192440.1">
    <property type="nucleotide sequence ID" value="NZ_JAWJZA010000002.1"/>
</dbReference>
<reference evidence="2 3" key="1">
    <citation type="submission" date="2023-10" db="EMBL/GenBank/DDBJ databases">
        <title>Veillonella sp. nov., isolated from a pig farm feces dump.</title>
        <authorList>
            <person name="Chang Y.-H."/>
        </authorList>
    </citation>
    <scope>NUCLEOTIDE SEQUENCE [LARGE SCALE GENOMIC DNA]</scope>
    <source>
        <strain evidence="2 3">YH-vei2233</strain>
    </source>
</reference>
<gene>
    <name evidence="2" type="ORF">RVY80_04165</name>
</gene>
<evidence type="ECO:0000313" key="2">
    <source>
        <dbReference type="EMBL" id="MDV5088042.1"/>
    </source>
</evidence>
<dbReference type="Proteomes" id="UP001272515">
    <property type="component" value="Unassembled WGS sequence"/>
</dbReference>
<protein>
    <submittedName>
        <fullName evidence="2">Uncharacterized protein</fullName>
    </submittedName>
</protein>
<feature type="transmembrane region" description="Helical" evidence="1">
    <location>
        <begin position="46"/>
        <end position="63"/>
    </location>
</feature>
<name>A0ABU3Z807_9FIRM</name>
<evidence type="ECO:0000313" key="3">
    <source>
        <dbReference type="Proteomes" id="UP001272515"/>
    </source>
</evidence>
<feature type="transmembrane region" description="Helical" evidence="1">
    <location>
        <begin position="75"/>
        <end position="93"/>
    </location>
</feature>
<comment type="caution">
    <text evidence="2">The sequence shown here is derived from an EMBL/GenBank/DDBJ whole genome shotgun (WGS) entry which is preliminary data.</text>
</comment>
<keyword evidence="1" id="KW-1133">Transmembrane helix</keyword>
<accession>A0ABU3Z807</accession>